<dbReference type="InterPro" id="IPR001296">
    <property type="entry name" value="Glyco_trans_1"/>
</dbReference>
<dbReference type="EMBL" id="JAKLTR010000009">
    <property type="protein sequence ID" value="MCG2615704.1"/>
    <property type="molecule type" value="Genomic_DNA"/>
</dbReference>
<dbReference type="Proteomes" id="UP001165367">
    <property type="component" value="Unassembled WGS sequence"/>
</dbReference>
<feature type="domain" description="Glycosyltransferase subfamily 4-like N-terminal" evidence="3">
    <location>
        <begin position="59"/>
        <end position="171"/>
    </location>
</feature>
<keyword evidence="5" id="KW-1185">Reference proteome</keyword>
<evidence type="ECO:0000259" key="2">
    <source>
        <dbReference type="Pfam" id="PF00534"/>
    </source>
</evidence>
<comment type="caution">
    <text evidence="4">The sequence shown here is derived from an EMBL/GenBank/DDBJ whole genome shotgun (WGS) entry which is preliminary data.</text>
</comment>
<evidence type="ECO:0000259" key="3">
    <source>
        <dbReference type="Pfam" id="PF13439"/>
    </source>
</evidence>
<name>A0ABS9KTN2_9BACT</name>
<sequence>MKIGFDAKRAFHNSTGLGYYSRTLINLLSEYYPDNEYYLFNTKPSSKYDFPQSNVKEILPSGFPATLFRSAWRSKWVVKDVKKLGIDLYHGLSHEIPVGIDHTGAKSIVTIHDLIHERYPNQYNPIDVKIYTAKYKHACQHADRIIAISEQTKQDIIDYYGVAGSKIDVCYQSCSPLFAQTVPPAEKKSIAWKYHLPEKFFLSVGTINERKNMLNVCKAMFLLRNDLQVPLVVIGKGSGGYYKKVKDFILQNNLEKKIIFLSEMEEAKTDRTFLQTEDLPAIYQQATAMLYPSFFEGFGAPIMEALWSRLPVITSNVSCMPEVGGDAAWYVNPASAEEIAEGMRRIHNDPALVASMQEKGWAHAQSFAPDIYVHNVMNIYKSV</sequence>
<evidence type="ECO:0000313" key="4">
    <source>
        <dbReference type="EMBL" id="MCG2615704.1"/>
    </source>
</evidence>
<dbReference type="PANTHER" id="PTHR46401">
    <property type="entry name" value="GLYCOSYLTRANSFERASE WBBK-RELATED"/>
    <property type="match status" value="1"/>
</dbReference>
<gene>
    <name evidence="4" type="ORF">LZZ85_15495</name>
</gene>
<protein>
    <submittedName>
        <fullName evidence="4">Glycosyltransferase family 4 protein</fullName>
    </submittedName>
</protein>
<feature type="domain" description="Glycosyl transferase family 1" evidence="2">
    <location>
        <begin position="197"/>
        <end position="360"/>
    </location>
</feature>
<proteinExistence type="predicted"/>
<evidence type="ECO:0000256" key="1">
    <source>
        <dbReference type="ARBA" id="ARBA00022679"/>
    </source>
</evidence>
<dbReference type="PANTHER" id="PTHR46401:SF2">
    <property type="entry name" value="GLYCOSYLTRANSFERASE WBBK-RELATED"/>
    <property type="match status" value="1"/>
</dbReference>
<reference evidence="4" key="1">
    <citation type="submission" date="2022-01" db="EMBL/GenBank/DDBJ databases">
        <authorList>
            <person name="Jo J.-H."/>
            <person name="Im W.-T."/>
        </authorList>
    </citation>
    <scope>NUCLEOTIDE SEQUENCE</scope>
    <source>
        <strain evidence="4">NA20</strain>
    </source>
</reference>
<dbReference type="Gene3D" id="3.40.50.2000">
    <property type="entry name" value="Glycogen Phosphorylase B"/>
    <property type="match status" value="2"/>
</dbReference>
<dbReference type="RefSeq" id="WP_237873758.1">
    <property type="nucleotide sequence ID" value="NZ_JAKLTR010000009.1"/>
</dbReference>
<organism evidence="4 5">
    <name type="scientific">Terrimonas ginsenosidimutans</name>
    <dbReference type="NCBI Taxonomy" id="2908004"/>
    <lineage>
        <taxon>Bacteria</taxon>
        <taxon>Pseudomonadati</taxon>
        <taxon>Bacteroidota</taxon>
        <taxon>Chitinophagia</taxon>
        <taxon>Chitinophagales</taxon>
        <taxon>Chitinophagaceae</taxon>
        <taxon>Terrimonas</taxon>
    </lineage>
</organism>
<dbReference type="Pfam" id="PF00534">
    <property type="entry name" value="Glycos_transf_1"/>
    <property type="match status" value="1"/>
</dbReference>
<evidence type="ECO:0000313" key="5">
    <source>
        <dbReference type="Proteomes" id="UP001165367"/>
    </source>
</evidence>
<dbReference type="Pfam" id="PF13439">
    <property type="entry name" value="Glyco_transf_4"/>
    <property type="match status" value="1"/>
</dbReference>
<accession>A0ABS9KTN2</accession>
<dbReference type="SUPFAM" id="SSF53756">
    <property type="entry name" value="UDP-Glycosyltransferase/glycogen phosphorylase"/>
    <property type="match status" value="1"/>
</dbReference>
<keyword evidence="1" id="KW-0808">Transferase</keyword>
<dbReference type="InterPro" id="IPR028098">
    <property type="entry name" value="Glyco_trans_4-like_N"/>
</dbReference>
<dbReference type="CDD" id="cd03809">
    <property type="entry name" value="GT4_MtfB-like"/>
    <property type="match status" value="1"/>
</dbReference>